<dbReference type="OrthoDB" id="156858at2"/>
<dbReference type="Pfam" id="PF10027">
    <property type="entry name" value="DUF2269"/>
    <property type="match status" value="1"/>
</dbReference>
<dbReference type="InterPro" id="IPR018729">
    <property type="entry name" value="DUF2269_transmembrane"/>
</dbReference>
<gene>
    <name evidence="2" type="ORF">SAMN04488025_12617</name>
</gene>
<feature type="transmembrane region" description="Helical" evidence="1">
    <location>
        <begin position="138"/>
        <end position="158"/>
    </location>
</feature>
<dbReference type="Proteomes" id="UP000198661">
    <property type="component" value="Unassembled WGS sequence"/>
</dbReference>
<reference evidence="2 3" key="1">
    <citation type="submission" date="2016-10" db="EMBL/GenBank/DDBJ databases">
        <authorList>
            <person name="de Groot N.N."/>
        </authorList>
    </citation>
    <scope>NUCLEOTIDE SEQUENCE [LARGE SCALE GENOMIC DNA]</scope>
    <source>
        <strain evidence="2 3">DSM 44945</strain>
    </source>
</reference>
<dbReference type="EMBL" id="FOOK01000026">
    <property type="protein sequence ID" value="SFG32501.1"/>
    <property type="molecule type" value="Genomic_DNA"/>
</dbReference>
<organism evidence="2 3">
    <name type="scientific">Planifilum fulgidum</name>
    <dbReference type="NCBI Taxonomy" id="201973"/>
    <lineage>
        <taxon>Bacteria</taxon>
        <taxon>Bacillati</taxon>
        <taxon>Bacillota</taxon>
        <taxon>Bacilli</taxon>
        <taxon>Bacillales</taxon>
        <taxon>Thermoactinomycetaceae</taxon>
        <taxon>Planifilum</taxon>
    </lineage>
</organism>
<keyword evidence="3" id="KW-1185">Reference proteome</keyword>
<feature type="transmembrane region" description="Helical" evidence="1">
    <location>
        <begin position="12"/>
        <end position="37"/>
    </location>
</feature>
<protein>
    <submittedName>
        <fullName evidence="2">Predicted integral membrane protein</fullName>
    </submittedName>
</protein>
<proteinExistence type="predicted"/>
<sequence length="170" mass="18728">MVKLSVAQRRWLLTIHLLFSAIMFGVAMVFLVLSIVAAGTEDEGILKACYASMHILAKTSVRASTIGTLVTGILLSVLTRWGLFKHYWLIAKEALTALAILLGPVGMYFWTLKAFTLTSSKGMGALQDPVFLVNREQLFIGIVLQILSLVSIFVISVFKPWGKRAKEKAV</sequence>
<dbReference type="AlphaFoldDB" id="A0A1I2R3H4"/>
<dbReference type="STRING" id="201973.SAMN04488025_12617"/>
<evidence type="ECO:0000256" key="1">
    <source>
        <dbReference type="SAM" id="Phobius"/>
    </source>
</evidence>
<evidence type="ECO:0000313" key="2">
    <source>
        <dbReference type="EMBL" id="SFG32501.1"/>
    </source>
</evidence>
<feature type="transmembrane region" description="Helical" evidence="1">
    <location>
        <begin position="63"/>
        <end position="83"/>
    </location>
</feature>
<keyword evidence="1" id="KW-0812">Transmembrane</keyword>
<keyword evidence="1" id="KW-1133">Transmembrane helix</keyword>
<feature type="transmembrane region" description="Helical" evidence="1">
    <location>
        <begin position="95"/>
        <end position="118"/>
    </location>
</feature>
<keyword evidence="1" id="KW-0472">Membrane</keyword>
<accession>A0A1I2R3H4</accession>
<name>A0A1I2R3H4_9BACL</name>
<dbReference type="RefSeq" id="WP_092039806.1">
    <property type="nucleotide sequence ID" value="NZ_FOOK01000026.1"/>
</dbReference>
<evidence type="ECO:0000313" key="3">
    <source>
        <dbReference type="Proteomes" id="UP000198661"/>
    </source>
</evidence>